<dbReference type="AlphaFoldDB" id="A0AAN7SKW2"/>
<evidence type="ECO:0000256" key="1">
    <source>
        <dbReference type="SAM" id="MobiDB-lite"/>
    </source>
</evidence>
<organism evidence="2 3">
    <name type="scientific">Aquatica leii</name>
    <dbReference type="NCBI Taxonomy" id="1421715"/>
    <lineage>
        <taxon>Eukaryota</taxon>
        <taxon>Metazoa</taxon>
        <taxon>Ecdysozoa</taxon>
        <taxon>Arthropoda</taxon>
        <taxon>Hexapoda</taxon>
        <taxon>Insecta</taxon>
        <taxon>Pterygota</taxon>
        <taxon>Neoptera</taxon>
        <taxon>Endopterygota</taxon>
        <taxon>Coleoptera</taxon>
        <taxon>Polyphaga</taxon>
        <taxon>Elateriformia</taxon>
        <taxon>Elateroidea</taxon>
        <taxon>Lampyridae</taxon>
        <taxon>Luciolinae</taxon>
        <taxon>Aquatica</taxon>
    </lineage>
</organism>
<proteinExistence type="predicted"/>
<gene>
    <name evidence="2" type="ORF">RN001_000910</name>
</gene>
<sequence length="98" mass="10826">MLSRGKLMVLKAKEQSATQEEKRNRSNSSQGVLHLQNLPSTSGGYDLAPLLQVSNMGHTDGNITRNINQVTEEFVIEKSNATDTVKHNEAAWNLNYGV</sequence>
<feature type="compositionally biased region" description="Polar residues" evidence="1">
    <location>
        <begin position="26"/>
        <end position="40"/>
    </location>
</feature>
<feature type="compositionally biased region" description="Basic and acidic residues" evidence="1">
    <location>
        <begin position="11"/>
        <end position="24"/>
    </location>
</feature>
<keyword evidence="3" id="KW-1185">Reference proteome</keyword>
<dbReference type="Proteomes" id="UP001353858">
    <property type="component" value="Unassembled WGS sequence"/>
</dbReference>
<reference evidence="3" key="1">
    <citation type="submission" date="2023-01" db="EMBL/GenBank/DDBJ databases">
        <title>Key to firefly adult light organ development and bioluminescence: homeobox transcription factors regulate luciferase expression and transportation to peroxisome.</title>
        <authorList>
            <person name="Fu X."/>
        </authorList>
    </citation>
    <scope>NUCLEOTIDE SEQUENCE [LARGE SCALE GENOMIC DNA]</scope>
</reference>
<name>A0AAN7SKW2_9COLE</name>
<accession>A0AAN7SKW2</accession>
<evidence type="ECO:0000313" key="2">
    <source>
        <dbReference type="EMBL" id="KAK4884639.1"/>
    </source>
</evidence>
<evidence type="ECO:0000313" key="3">
    <source>
        <dbReference type="Proteomes" id="UP001353858"/>
    </source>
</evidence>
<protein>
    <submittedName>
        <fullName evidence="2">Uncharacterized protein</fullName>
    </submittedName>
</protein>
<comment type="caution">
    <text evidence="2">The sequence shown here is derived from an EMBL/GenBank/DDBJ whole genome shotgun (WGS) entry which is preliminary data.</text>
</comment>
<dbReference type="EMBL" id="JARPUR010000001">
    <property type="protein sequence ID" value="KAK4884639.1"/>
    <property type="molecule type" value="Genomic_DNA"/>
</dbReference>
<feature type="region of interest" description="Disordered" evidence="1">
    <location>
        <begin position="1"/>
        <end position="40"/>
    </location>
</feature>